<dbReference type="OrthoDB" id="2386251at2759"/>
<evidence type="ECO:0000313" key="1">
    <source>
        <dbReference type="EMBL" id="CAG8718575.1"/>
    </source>
</evidence>
<sequence>MVHISTDPFEGNDSSVYDVNYVSFNMKVMRDSLISSLEKFWQCIEIKADDYVLKNNIENINAQREEFFGFLEGSVQQSHEVRSYSSKLRLFINSFREDSFSNDEYFKELLNDTKKNLKSAETLQAQVRRIKNELVRIGDLNKYQEDIQHDPENVKSKCKDDFDKTQYWMKMFGLTLCASPLVAGVGLADGSGVVFLAGAGNPIKSIIQSTTISDLSTKLNEVKDEQNYNKLLIRVIDKTIKDLESDELFSKEFCVT</sequence>
<feature type="non-terminal residue" evidence="1">
    <location>
        <position position="256"/>
    </location>
</feature>
<accession>A0A9N9I3D1</accession>
<reference evidence="1" key="1">
    <citation type="submission" date="2021-06" db="EMBL/GenBank/DDBJ databases">
        <authorList>
            <person name="Kallberg Y."/>
            <person name="Tangrot J."/>
            <person name="Rosling A."/>
        </authorList>
    </citation>
    <scope>NUCLEOTIDE SEQUENCE</scope>
    <source>
        <strain evidence="1">IN212</strain>
    </source>
</reference>
<proteinExistence type="predicted"/>
<dbReference type="AlphaFoldDB" id="A0A9N9I3D1"/>
<comment type="caution">
    <text evidence="1">The sequence shown here is derived from an EMBL/GenBank/DDBJ whole genome shotgun (WGS) entry which is preliminary data.</text>
</comment>
<protein>
    <submittedName>
        <fullName evidence="1">9445_t:CDS:1</fullName>
    </submittedName>
</protein>
<dbReference type="EMBL" id="CAJVPZ010024257">
    <property type="protein sequence ID" value="CAG8718575.1"/>
    <property type="molecule type" value="Genomic_DNA"/>
</dbReference>
<evidence type="ECO:0000313" key="2">
    <source>
        <dbReference type="Proteomes" id="UP000789396"/>
    </source>
</evidence>
<dbReference type="Proteomes" id="UP000789396">
    <property type="component" value="Unassembled WGS sequence"/>
</dbReference>
<gene>
    <name evidence="1" type="ORF">RFULGI_LOCUS11303</name>
</gene>
<keyword evidence="2" id="KW-1185">Reference proteome</keyword>
<name>A0A9N9I3D1_9GLOM</name>
<organism evidence="1 2">
    <name type="scientific">Racocetra fulgida</name>
    <dbReference type="NCBI Taxonomy" id="60492"/>
    <lineage>
        <taxon>Eukaryota</taxon>
        <taxon>Fungi</taxon>
        <taxon>Fungi incertae sedis</taxon>
        <taxon>Mucoromycota</taxon>
        <taxon>Glomeromycotina</taxon>
        <taxon>Glomeromycetes</taxon>
        <taxon>Diversisporales</taxon>
        <taxon>Gigasporaceae</taxon>
        <taxon>Racocetra</taxon>
    </lineage>
</organism>